<sequence>MSAREVSFADIFCKPDKRRTYKKERGSKETMTPDKHIISGIILGAGAYAITKNIALAGTSCLSAFMCDIDHALEYGMYCARTKVKPTLKEFSSGEYFEKKDTICVIFHAYEYLAVLIIAALITRNPVIIGITMGYALHLLLDTIGNDCTFIGYCITYRIKVRFKLGKICVRAKG</sequence>
<dbReference type="AlphaFoldDB" id="A0A1M5XSW2"/>
<dbReference type="EMBL" id="FQXK01000010">
    <property type="protein sequence ID" value="SHI02901.1"/>
    <property type="molecule type" value="Genomic_DNA"/>
</dbReference>
<dbReference type="GeneID" id="89511388"/>
<keyword evidence="2" id="KW-1185">Reference proteome</keyword>
<organism evidence="1 2">
    <name type="scientific">Butyrivibrio fibrisolvens DSM 3071</name>
    <dbReference type="NCBI Taxonomy" id="1121131"/>
    <lineage>
        <taxon>Bacteria</taxon>
        <taxon>Bacillati</taxon>
        <taxon>Bacillota</taxon>
        <taxon>Clostridia</taxon>
        <taxon>Lachnospirales</taxon>
        <taxon>Lachnospiraceae</taxon>
        <taxon>Butyrivibrio</taxon>
    </lineage>
</organism>
<evidence type="ECO:0000313" key="2">
    <source>
        <dbReference type="Proteomes" id="UP000184278"/>
    </source>
</evidence>
<proteinExistence type="predicted"/>
<accession>A0A1M5XSW2</accession>
<name>A0A1M5XSW2_BUTFI</name>
<protein>
    <submittedName>
        <fullName evidence="1">Uncharacterized protein</fullName>
    </submittedName>
</protein>
<dbReference type="RefSeq" id="WP_073386465.1">
    <property type="nucleotide sequence ID" value="NZ_FQXK01000010.1"/>
</dbReference>
<dbReference type="Proteomes" id="UP000184278">
    <property type="component" value="Unassembled WGS sequence"/>
</dbReference>
<gene>
    <name evidence="1" type="ORF">SAMN02745229_01305</name>
</gene>
<evidence type="ECO:0000313" key="1">
    <source>
        <dbReference type="EMBL" id="SHI02901.1"/>
    </source>
</evidence>
<dbReference type="STRING" id="1121131.SAMN02745229_01305"/>
<reference evidence="2" key="1">
    <citation type="submission" date="2016-11" db="EMBL/GenBank/DDBJ databases">
        <authorList>
            <person name="Varghese N."/>
            <person name="Submissions S."/>
        </authorList>
    </citation>
    <scope>NUCLEOTIDE SEQUENCE [LARGE SCALE GENOMIC DNA]</scope>
    <source>
        <strain evidence="2">DSM 3071</strain>
    </source>
</reference>